<dbReference type="Proteomes" id="UP000076476">
    <property type="component" value="Unassembled WGS sequence"/>
</dbReference>
<protein>
    <submittedName>
        <fullName evidence="3">Flavoprotein</fullName>
    </submittedName>
</protein>
<dbReference type="OrthoDB" id="9801479at2"/>
<feature type="domain" description="Flavodoxin-like" evidence="2">
    <location>
        <begin position="4"/>
        <end position="218"/>
    </location>
</feature>
<comment type="similarity">
    <text evidence="1">Belongs to the WrbA family.</text>
</comment>
<keyword evidence="4" id="KW-1185">Reference proteome</keyword>
<dbReference type="PANTHER" id="PTHR30546">
    <property type="entry name" value="FLAVODOXIN-RELATED PROTEIN WRBA-RELATED"/>
    <property type="match status" value="1"/>
</dbReference>
<dbReference type="GO" id="GO:0016020">
    <property type="term" value="C:membrane"/>
    <property type="evidence" value="ECO:0007669"/>
    <property type="project" value="TreeGrafter"/>
</dbReference>
<sequence length="232" mass="25586">MANILVVFYSAFGHIRQMAQSVCEGAKAIEKTDVRCVKIPEFTDRLIPAIRENPLMIDKKGISATFQIGKRKENYERESEKQKIFKTAEIEDFHWADGVIWGFPTYFGSMPSQVKYFLETIGDLCVEGVLEGKPAGIFTSAGSIHSGHEAAILTSIVPLLHFGMIIIGLPYTQNPEYLTDAPIGGTPYGPTVLAGPDGSRKPSDEELKMAGRLGRNVAYIANALCMQRERNS</sequence>
<dbReference type="NCBIfam" id="NF002999">
    <property type="entry name" value="PRK03767.1"/>
    <property type="match status" value="1"/>
</dbReference>
<dbReference type="Pfam" id="PF02525">
    <property type="entry name" value="Flavodoxin_2"/>
    <property type="match status" value="1"/>
</dbReference>
<evidence type="ECO:0000256" key="1">
    <source>
        <dbReference type="ARBA" id="ARBA00006961"/>
    </source>
</evidence>
<dbReference type="GO" id="GO:0010181">
    <property type="term" value="F:FMN binding"/>
    <property type="evidence" value="ECO:0007669"/>
    <property type="project" value="InterPro"/>
</dbReference>
<name>A0A162BFV0_9BACI</name>
<dbReference type="EMBL" id="LWBR01000009">
    <property type="protein sequence ID" value="KZN97468.1"/>
    <property type="molecule type" value="Genomic_DNA"/>
</dbReference>
<organism evidence="3 4">
    <name type="scientific">Aeribacillus pallidus</name>
    <dbReference type="NCBI Taxonomy" id="33936"/>
    <lineage>
        <taxon>Bacteria</taxon>
        <taxon>Bacillati</taxon>
        <taxon>Bacillota</taxon>
        <taxon>Bacilli</taxon>
        <taxon>Bacillales</taxon>
        <taxon>Bacillaceae</taxon>
        <taxon>Aeribacillus</taxon>
    </lineage>
</organism>
<dbReference type="STRING" id="33936.AZI98_03400"/>
<dbReference type="RefSeq" id="WP_063386893.1">
    <property type="nucleotide sequence ID" value="NZ_LWBR01000009.1"/>
</dbReference>
<reference evidence="3 4" key="1">
    <citation type="submission" date="2016-04" db="EMBL/GenBank/DDBJ databases">
        <title>Draft genome sequence of Aeribacillus pallidus 8m3 from petroleum reservoir.</title>
        <authorList>
            <person name="Poltaraus A.B."/>
            <person name="Nazina T.N."/>
            <person name="Tourova T.P."/>
            <person name="Malakho S.M."/>
            <person name="Korshunova A.V."/>
            <person name="Sokolova D.S."/>
        </authorList>
    </citation>
    <scope>NUCLEOTIDE SEQUENCE [LARGE SCALE GENOMIC DNA]</scope>
    <source>
        <strain evidence="3 4">8m3</strain>
    </source>
</reference>
<proteinExistence type="inferred from homology"/>
<dbReference type="InterPro" id="IPR008254">
    <property type="entry name" value="Flavodoxin/NO_synth"/>
</dbReference>
<dbReference type="SUPFAM" id="SSF52218">
    <property type="entry name" value="Flavoproteins"/>
    <property type="match status" value="1"/>
</dbReference>
<evidence type="ECO:0000313" key="3">
    <source>
        <dbReference type="EMBL" id="KZN97468.1"/>
    </source>
</evidence>
<accession>A0A162BFV0</accession>
<evidence type="ECO:0000259" key="2">
    <source>
        <dbReference type="PROSITE" id="PS50902"/>
    </source>
</evidence>
<dbReference type="GeneID" id="301125808"/>
<dbReference type="InterPro" id="IPR003680">
    <property type="entry name" value="Flavodoxin_fold"/>
</dbReference>
<dbReference type="InterPro" id="IPR010089">
    <property type="entry name" value="Flavoprotein_WrbA-like"/>
</dbReference>
<dbReference type="InterPro" id="IPR029039">
    <property type="entry name" value="Flavoprotein-like_sf"/>
</dbReference>
<gene>
    <name evidence="3" type="ORF">AZI98_03400</name>
</gene>
<dbReference type="PANTHER" id="PTHR30546:SF23">
    <property type="entry name" value="FLAVOPROTEIN-LIKE PROTEIN YCP4-RELATED"/>
    <property type="match status" value="1"/>
</dbReference>
<evidence type="ECO:0000313" key="4">
    <source>
        <dbReference type="Proteomes" id="UP000076476"/>
    </source>
</evidence>
<dbReference type="GO" id="GO:0003955">
    <property type="term" value="F:NAD(P)H dehydrogenase (quinone) activity"/>
    <property type="evidence" value="ECO:0007669"/>
    <property type="project" value="InterPro"/>
</dbReference>
<comment type="caution">
    <text evidence="3">The sequence shown here is derived from an EMBL/GenBank/DDBJ whole genome shotgun (WGS) entry which is preliminary data.</text>
</comment>
<dbReference type="FunFam" id="3.40.50.360:FF:000001">
    <property type="entry name" value="NAD(P)H dehydrogenase (Quinone) FQR1-like"/>
    <property type="match status" value="1"/>
</dbReference>
<dbReference type="AlphaFoldDB" id="A0A162BFV0"/>
<dbReference type="PROSITE" id="PS50902">
    <property type="entry name" value="FLAVODOXIN_LIKE"/>
    <property type="match status" value="1"/>
</dbReference>
<dbReference type="NCBIfam" id="TIGR01755">
    <property type="entry name" value="flav_wrbA"/>
    <property type="match status" value="1"/>
</dbReference>
<dbReference type="Gene3D" id="3.40.50.360">
    <property type="match status" value="1"/>
</dbReference>